<dbReference type="InterPro" id="IPR008979">
    <property type="entry name" value="Galactose-bd-like_sf"/>
</dbReference>
<dbReference type="SMART" id="SM00939">
    <property type="entry name" value="PepX_C"/>
    <property type="match status" value="1"/>
</dbReference>
<gene>
    <name evidence="3" type="ORF">GCM10011335_17560</name>
</gene>
<dbReference type="AlphaFoldDB" id="A0A916XVN0"/>
<reference evidence="3" key="1">
    <citation type="journal article" date="2014" name="Int. J. Syst. Evol. Microbiol.">
        <title>Complete genome sequence of Corynebacterium casei LMG S-19264T (=DSM 44701T), isolated from a smear-ripened cheese.</title>
        <authorList>
            <consortium name="US DOE Joint Genome Institute (JGI-PGF)"/>
            <person name="Walter F."/>
            <person name="Albersmeier A."/>
            <person name="Kalinowski J."/>
            <person name="Ruckert C."/>
        </authorList>
    </citation>
    <scope>NUCLEOTIDE SEQUENCE</scope>
    <source>
        <strain evidence="3">CGMCC 1.15493</strain>
    </source>
</reference>
<dbReference type="NCBIfam" id="TIGR00976">
    <property type="entry name" value="CocE_NonD"/>
    <property type="match status" value="1"/>
</dbReference>
<dbReference type="Gene3D" id="2.60.120.260">
    <property type="entry name" value="Galactose-binding domain-like"/>
    <property type="match status" value="1"/>
</dbReference>
<dbReference type="Gene3D" id="1.10.3020.10">
    <property type="entry name" value="alpha-amino acid ester hydrolase ( Helical cap domain)"/>
    <property type="match status" value="1"/>
</dbReference>
<dbReference type="Pfam" id="PF08530">
    <property type="entry name" value="PepX_C"/>
    <property type="match status" value="1"/>
</dbReference>
<organism evidence="3 4">
    <name type="scientific">Aureimonas glaciei</name>
    <dbReference type="NCBI Taxonomy" id="1776957"/>
    <lineage>
        <taxon>Bacteria</taxon>
        <taxon>Pseudomonadati</taxon>
        <taxon>Pseudomonadota</taxon>
        <taxon>Alphaproteobacteria</taxon>
        <taxon>Hyphomicrobiales</taxon>
        <taxon>Aurantimonadaceae</taxon>
        <taxon>Aureimonas</taxon>
    </lineage>
</organism>
<evidence type="ECO:0000256" key="1">
    <source>
        <dbReference type="ARBA" id="ARBA00022801"/>
    </source>
</evidence>
<protein>
    <submittedName>
        <fullName evidence="3">Peptidase</fullName>
    </submittedName>
</protein>
<dbReference type="PANTHER" id="PTHR43056:SF10">
    <property type="entry name" value="COCE_NOND FAMILY, PUTATIVE (AFU_ORTHOLOGUE AFUA_7G00600)-RELATED"/>
    <property type="match status" value="1"/>
</dbReference>
<dbReference type="InterPro" id="IPR013736">
    <property type="entry name" value="Xaa-Pro_dipept_C"/>
</dbReference>
<dbReference type="InterPro" id="IPR000383">
    <property type="entry name" value="Xaa-Pro-like_dom"/>
</dbReference>
<evidence type="ECO:0000313" key="4">
    <source>
        <dbReference type="Proteomes" id="UP000613160"/>
    </source>
</evidence>
<comment type="caution">
    <text evidence="3">The sequence shown here is derived from an EMBL/GenBank/DDBJ whole genome shotgun (WGS) entry which is preliminary data.</text>
</comment>
<dbReference type="Gene3D" id="3.40.50.1820">
    <property type="entry name" value="alpha/beta hydrolase"/>
    <property type="match status" value="1"/>
</dbReference>
<keyword evidence="4" id="KW-1185">Reference proteome</keyword>
<name>A0A916XVN0_9HYPH</name>
<dbReference type="EMBL" id="BMJJ01000003">
    <property type="protein sequence ID" value="GGD15237.1"/>
    <property type="molecule type" value="Genomic_DNA"/>
</dbReference>
<dbReference type="InterPro" id="IPR050585">
    <property type="entry name" value="Xaa-Pro_dipeptidyl-ppase/CocE"/>
</dbReference>
<reference evidence="3" key="2">
    <citation type="submission" date="2020-09" db="EMBL/GenBank/DDBJ databases">
        <authorList>
            <person name="Sun Q."/>
            <person name="Zhou Y."/>
        </authorList>
    </citation>
    <scope>NUCLEOTIDE SEQUENCE</scope>
    <source>
        <strain evidence="3">CGMCC 1.15493</strain>
    </source>
</reference>
<sequence length="675" mass="73908">MPHTVIENTWITLADGTRLAARLWMPDGAAREPVPAILEFLPYRKRDGTSPRDESTYPAFAEAGYAGVRVDIRGSGESGGVIDGEYTPRELSDALEVIDWIVAQPWSSGAVGMMGISWGGFNCLQVAALKHPALKAVISLASTTDRYNDDIHYKNGCHLSANLAWASNMLAYQSRAPDPALVGDAWKAMWLERLEGEPFMLEEWLEHQRRDAFWQHGSIGEDFDGFPVPALVIAGWADGYRNTPLKAVEGLGPKAKALIGPWVHKYPHFAWPKPRMDFLGEAILWWDRWLKDVPNGAEALPQVRAYILDGPRPARRRAEDPGRWVAVDTWSAPDMMMLHADAQRRLSTATATANGTNNGGTTSGNPGARFFLQSPGDTGIMAGEYFTLKPDAEMAGDQRRDDAGSLTFETAPLEAPVELLGQPRLTLSLVPEAPSGNLIARLVDVHPDGTATRVSFGVLNLTHRDGHAEPAALVPGERVTVTVVLDACGYRFGPGHRLRLSLSTAYWPIVLPAPDAGAVSIDTADLTLGLPLLGQATTVALPEPAAPDPLPTYIEHAPGKTERRVEHDLQAGLTHYHILEDTGLFEHPGTGLSTRQVRDEVWSIDPSDPLSMRGLSRWTTEMRRPGWVVRTNTVARIACTASEWLISAEATASEGEGDAEVHRKTWEKRIPRDFM</sequence>
<dbReference type="GO" id="GO:0008239">
    <property type="term" value="F:dipeptidyl-peptidase activity"/>
    <property type="evidence" value="ECO:0007669"/>
    <property type="project" value="InterPro"/>
</dbReference>
<evidence type="ECO:0000313" key="3">
    <source>
        <dbReference type="EMBL" id="GGD15237.1"/>
    </source>
</evidence>
<dbReference type="PANTHER" id="PTHR43056">
    <property type="entry name" value="PEPTIDASE S9 PROLYL OLIGOPEPTIDASE"/>
    <property type="match status" value="1"/>
</dbReference>
<dbReference type="Proteomes" id="UP000613160">
    <property type="component" value="Unassembled WGS sequence"/>
</dbReference>
<dbReference type="SUPFAM" id="SSF53474">
    <property type="entry name" value="alpha/beta-Hydrolases"/>
    <property type="match status" value="1"/>
</dbReference>
<accession>A0A916XVN0</accession>
<feature type="domain" description="Xaa-Pro dipeptidyl-peptidase C-terminal" evidence="2">
    <location>
        <begin position="283"/>
        <end position="551"/>
    </location>
</feature>
<keyword evidence="1" id="KW-0378">Hydrolase</keyword>
<proteinExistence type="predicted"/>
<dbReference type="RefSeq" id="WP_188850195.1">
    <property type="nucleotide sequence ID" value="NZ_BMJJ01000003.1"/>
</dbReference>
<evidence type="ECO:0000259" key="2">
    <source>
        <dbReference type="SMART" id="SM00939"/>
    </source>
</evidence>
<dbReference type="InterPro" id="IPR005674">
    <property type="entry name" value="CocE/Ser_esterase"/>
</dbReference>
<dbReference type="Pfam" id="PF02129">
    <property type="entry name" value="Peptidase_S15"/>
    <property type="match status" value="1"/>
</dbReference>
<dbReference type="InterPro" id="IPR029058">
    <property type="entry name" value="AB_hydrolase_fold"/>
</dbReference>
<dbReference type="SUPFAM" id="SSF49785">
    <property type="entry name" value="Galactose-binding domain-like"/>
    <property type="match status" value="1"/>
</dbReference>